<proteinExistence type="inferred from homology"/>
<dbReference type="Pfam" id="PF00481">
    <property type="entry name" value="PP2C"/>
    <property type="match status" value="1"/>
</dbReference>
<dbReference type="PROSITE" id="PS01032">
    <property type="entry name" value="PPM_1"/>
    <property type="match status" value="1"/>
</dbReference>
<dbReference type="PROSITE" id="PS51746">
    <property type="entry name" value="PPM_2"/>
    <property type="match status" value="1"/>
</dbReference>
<evidence type="ECO:0000256" key="1">
    <source>
        <dbReference type="ARBA" id="ARBA00022723"/>
    </source>
</evidence>
<feature type="compositionally biased region" description="Polar residues" evidence="5">
    <location>
        <begin position="1"/>
        <end position="19"/>
    </location>
</feature>
<comment type="caution">
    <text evidence="7">The sequence shown here is derived from an EMBL/GenBank/DDBJ whole genome shotgun (WGS) entry which is preliminary data.</text>
</comment>
<feature type="region of interest" description="Disordered" evidence="5">
    <location>
        <begin position="69"/>
        <end position="109"/>
    </location>
</feature>
<dbReference type="CDD" id="cd00143">
    <property type="entry name" value="PP2Cc"/>
    <property type="match status" value="1"/>
</dbReference>
<keyword evidence="8" id="KW-1185">Reference proteome</keyword>
<evidence type="ECO:0000313" key="8">
    <source>
        <dbReference type="Proteomes" id="UP001300502"/>
    </source>
</evidence>
<dbReference type="PANTHER" id="PTHR47992">
    <property type="entry name" value="PROTEIN PHOSPHATASE"/>
    <property type="match status" value="1"/>
</dbReference>
<keyword evidence="3 4" id="KW-0904">Protein phosphatase</keyword>
<dbReference type="SUPFAM" id="SSF81606">
    <property type="entry name" value="PP2C-like"/>
    <property type="match status" value="1"/>
</dbReference>
<keyword evidence="1" id="KW-0479">Metal-binding</keyword>
<dbReference type="GO" id="GO:0046872">
    <property type="term" value="F:metal ion binding"/>
    <property type="evidence" value="ECO:0007669"/>
    <property type="project" value="UniProtKB-KW"/>
</dbReference>
<keyword evidence="2 4" id="KW-0378">Hydrolase</keyword>
<dbReference type="InterPro" id="IPR001932">
    <property type="entry name" value="PPM-type_phosphatase-like_dom"/>
</dbReference>
<dbReference type="Gene3D" id="3.60.40.10">
    <property type="entry name" value="PPM-type phosphatase domain"/>
    <property type="match status" value="1"/>
</dbReference>
<comment type="similarity">
    <text evidence="4">Belongs to the PP2C family.</text>
</comment>
<name>A0AAV9ICN2_9RHOD</name>
<feature type="region of interest" description="Disordered" evidence="5">
    <location>
        <begin position="1"/>
        <end position="42"/>
    </location>
</feature>
<dbReference type="InterPro" id="IPR036457">
    <property type="entry name" value="PPM-type-like_dom_sf"/>
</dbReference>
<evidence type="ECO:0000256" key="2">
    <source>
        <dbReference type="ARBA" id="ARBA00022801"/>
    </source>
</evidence>
<evidence type="ECO:0000313" key="7">
    <source>
        <dbReference type="EMBL" id="KAK4525177.1"/>
    </source>
</evidence>
<dbReference type="AlphaFoldDB" id="A0AAV9ICN2"/>
<organism evidence="7 8">
    <name type="scientific">Galdieria yellowstonensis</name>
    <dbReference type="NCBI Taxonomy" id="3028027"/>
    <lineage>
        <taxon>Eukaryota</taxon>
        <taxon>Rhodophyta</taxon>
        <taxon>Bangiophyceae</taxon>
        <taxon>Galdieriales</taxon>
        <taxon>Galdieriaceae</taxon>
        <taxon>Galdieria</taxon>
    </lineage>
</organism>
<dbReference type="EMBL" id="JANCYU010000028">
    <property type="protein sequence ID" value="KAK4525177.1"/>
    <property type="molecule type" value="Genomic_DNA"/>
</dbReference>
<reference evidence="7 8" key="1">
    <citation type="submission" date="2022-07" db="EMBL/GenBank/DDBJ databases">
        <title>Genome-wide signatures of adaptation to extreme environments.</title>
        <authorList>
            <person name="Cho C.H."/>
            <person name="Yoon H.S."/>
        </authorList>
    </citation>
    <scope>NUCLEOTIDE SEQUENCE [LARGE SCALE GENOMIC DNA]</scope>
    <source>
        <strain evidence="7 8">108.79 E11</strain>
    </source>
</reference>
<evidence type="ECO:0000256" key="3">
    <source>
        <dbReference type="ARBA" id="ARBA00022912"/>
    </source>
</evidence>
<evidence type="ECO:0000256" key="5">
    <source>
        <dbReference type="SAM" id="MobiDB-lite"/>
    </source>
</evidence>
<evidence type="ECO:0000256" key="4">
    <source>
        <dbReference type="RuleBase" id="RU003465"/>
    </source>
</evidence>
<dbReference type="SMART" id="SM00332">
    <property type="entry name" value="PP2Cc"/>
    <property type="match status" value="1"/>
</dbReference>
<dbReference type="Proteomes" id="UP001300502">
    <property type="component" value="Unassembled WGS sequence"/>
</dbReference>
<dbReference type="GO" id="GO:0004722">
    <property type="term" value="F:protein serine/threonine phosphatase activity"/>
    <property type="evidence" value="ECO:0007669"/>
    <property type="project" value="InterPro"/>
</dbReference>
<feature type="domain" description="PPM-type phosphatase" evidence="6">
    <location>
        <begin position="151"/>
        <end position="476"/>
    </location>
</feature>
<evidence type="ECO:0000259" key="6">
    <source>
        <dbReference type="PROSITE" id="PS51746"/>
    </source>
</evidence>
<dbReference type="InterPro" id="IPR000222">
    <property type="entry name" value="PP2C_BS"/>
</dbReference>
<dbReference type="InterPro" id="IPR015655">
    <property type="entry name" value="PP2C"/>
</dbReference>
<sequence length="558" mass="62426">MGNQCARGSSQEATTTNVPHSAVDLPEQRETGTGSCQEEHSITVEELRRQRLRLSLDIEGEQLPSLKEASGSKIPLPYEKKSKQFKRQVSSSKNGRVLPSKEGSRLSLDEVSAQTEVSAVVHKGANANTFECASNGAYEIAVGTECKLKVSYAACSHAGWEPVRELRSKEQLRKENQDSFYLEVPFDTRQDEALFAVFDGHGANGKTVAEFIRDQLPRQIKESLKLFEEDTCSNQEEFPAKNLFFSSTDEVVSEAYCELMESTSLFNLVRSIIRGFLNCSKALLSLSSDVDISMSGTTAVVAWIKGSFLFCCNVGDSRCVIGRQMYARKSKYIAVEMTCDQKPSRTDEAERIQRCGGRIEYWDSGAGPLRVWLSDDWLPGLAMTRSFGDLMVESIGVISEPEITCMKLSSSDRFCILASDGVWEFMSSREVVNWIGRLRDKYSAQLVAEMLVEEAVKRWRKEDYVVDDVTAIVLWLDYSVEMTNPTVTESGIAESRNLKNEKSSTAEDSDAFGRSFKYLWKIFSADQNKDEVYSVGYAPVIITESNVLKPFSCQNINI</sequence>
<accession>A0AAV9ICN2</accession>
<gene>
    <name evidence="7" type="ORF">GAYE_SCF08G3083</name>
</gene>
<protein>
    <recommendedName>
        <fullName evidence="6">PPM-type phosphatase domain-containing protein</fullName>
    </recommendedName>
</protein>